<evidence type="ECO:0000259" key="7">
    <source>
        <dbReference type="Pfam" id="PF04542"/>
    </source>
</evidence>
<dbReference type="CDD" id="cd06171">
    <property type="entry name" value="Sigma70_r4"/>
    <property type="match status" value="1"/>
</dbReference>
<dbReference type="SUPFAM" id="SSF88946">
    <property type="entry name" value="Sigma2 domain of RNA polymerase sigma factors"/>
    <property type="match status" value="1"/>
</dbReference>
<evidence type="ECO:0000313" key="9">
    <source>
        <dbReference type="EMBL" id="MEA5363984.1"/>
    </source>
</evidence>
<feature type="region of interest" description="Disordered" evidence="6">
    <location>
        <begin position="1"/>
        <end position="35"/>
    </location>
</feature>
<dbReference type="PANTHER" id="PTHR43133">
    <property type="entry name" value="RNA POLYMERASE ECF-TYPE SIGMA FACTO"/>
    <property type="match status" value="1"/>
</dbReference>
<dbReference type="Proteomes" id="UP001304298">
    <property type="component" value="Unassembled WGS sequence"/>
</dbReference>
<dbReference type="InterPro" id="IPR013325">
    <property type="entry name" value="RNA_pol_sigma_r2"/>
</dbReference>
<dbReference type="NCBIfam" id="NF007230">
    <property type="entry name" value="PRK09648.1"/>
    <property type="match status" value="1"/>
</dbReference>
<dbReference type="InterPro" id="IPR013324">
    <property type="entry name" value="RNA_pol_sigma_r3/r4-like"/>
</dbReference>
<evidence type="ECO:0000256" key="3">
    <source>
        <dbReference type="ARBA" id="ARBA00023082"/>
    </source>
</evidence>
<feature type="domain" description="RNA polymerase sigma factor 70 region 4 type 2" evidence="8">
    <location>
        <begin position="157"/>
        <end position="208"/>
    </location>
</feature>
<dbReference type="RefSeq" id="WP_323331738.1">
    <property type="nucleotide sequence ID" value="NZ_JAYFSI010000008.1"/>
</dbReference>
<protein>
    <submittedName>
        <fullName evidence="9">RNA polymerase sigma factor ShbA</fullName>
    </submittedName>
</protein>
<dbReference type="InterPro" id="IPR039425">
    <property type="entry name" value="RNA_pol_sigma-70-like"/>
</dbReference>
<gene>
    <name evidence="9" type="primary">shbA</name>
    <name evidence="9" type="ORF">VA596_30935</name>
</gene>
<organism evidence="9 10">
    <name type="scientific">Amycolatopsis heterodermiae</name>
    <dbReference type="NCBI Taxonomy" id="3110235"/>
    <lineage>
        <taxon>Bacteria</taxon>
        <taxon>Bacillati</taxon>
        <taxon>Actinomycetota</taxon>
        <taxon>Actinomycetes</taxon>
        <taxon>Pseudonocardiales</taxon>
        <taxon>Pseudonocardiaceae</taxon>
        <taxon>Amycolatopsis</taxon>
    </lineage>
</organism>
<accession>A0ABU5REI1</accession>
<evidence type="ECO:0000256" key="2">
    <source>
        <dbReference type="ARBA" id="ARBA00023015"/>
    </source>
</evidence>
<dbReference type="EMBL" id="JAYFSI010000008">
    <property type="protein sequence ID" value="MEA5363984.1"/>
    <property type="molecule type" value="Genomic_DNA"/>
</dbReference>
<keyword evidence="5" id="KW-0804">Transcription</keyword>
<comment type="caution">
    <text evidence="9">The sequence shown here is derived from an EMBL/GenBank/DDBJ whole genome shotgun (WGS) entry which is preliminary data.</text>
</comment>
<evidence type="ECO:0000256" key="1">
    <source>
        <dbReference type="ARBA" id="ARBA00010641"/>
    </source>
</evidence>
<comment type="similarity">
    <text evidence="1">Belongs to the sigma-70 factor family. ECF subfamily.</text>
</comment>
<evidence type="ECO:0000259" key="8">
    <source>
        <dbReference type="Pfam" id="PF08281"/>
    </source>
</evidence>
<feature type="domain" description="RNA polymerase sigma-70 region 2" evidence="7">
    <location>
        <begin position="59"/>
        <end position="125"/>
    </location>
</feature>
<dbReference type="NCBIfam" id="TIGR02937">
    <property type="entry name" value="sigma70-ECF"/>
    <property type="match status" value="1"/>
</dbReference>
<dbReference type="SUPFAM" id="SSF88659">
    <property type="entry name" value="Sigma3 and sigma4 domains of RNA polymerase sigma factors"/>
    <property type="match status" value="1"/>
</dbReference>
<feature type="compositionally biased region" description="Basic and acidic residues" evidence="6">
    <location>
        <begin position="7"/>
        <end position="20"/>
    </location>
</feature>
<evidence type="ECO:0000256" key="4">
    <source>
        <dbReference type="ARBA" id="ARBA00023125"/>
    </source>
</evidence>
<keyword evidence="3" id="KW-0731">Sigma factor</keyword>
<keyword evidence="10" id="KW-1185">Reference proteome</keyword>
<sequence>MTAPPRTTEDSATEVRDYRTPESLPRPGGRLTKEDLDPLVKDAGEGNPAAVHTLLKMIEPVVVRYCRARMGGRDLSYLSADDVAQEVCLAVLKALPDYQDRGGSFLYLVHAIAANKVADAYRAVARDRSEPVPELPERPLVGNEPETRALSLDLGARLGRLLATLPRVQQEILTLRIAVGLSATETSEALGISPGNVRVTQHRALTRLRGMIRDDEF</sequence>
<dbReference type="InterPro" id="IPR007627">
    <property type="entry name" value="RNA_pol_sigma70_r2"/>
</dbReference>
<name>A0ABU5REI1_9PSEU</name>
<dbReference type="Pfam" id="PF04542">
    <property type="entry name" value="Sigma70_r2"/>
    <property type="match status" value="1"/>
</dbReference>
<dbReference type="InterPro" id="IPR036388">
    <property type="entry name" value="WH-like_DNA-bd_sf"/>
</dbReference>
<evidence type="ECO:0000256" key="5">
    <source>
        <dbReference type="ARBA" id="ARBA00023163"/>
    </source>
</evidence>
<evidence type="ECO:0000256" key="6">
    <source>
        <dbReference type="SAM" id="MobiDB-lite"/>
    </source>
</evidence>
<keyword evidence="2" id="KW-0805">Transcription regulation</keyword>
<dbReference type="Pfam" id="PF08281">
    <property type="entry name" value="Sigma70_r4_2"/>
    <property type="match status" value="1"/>
</dbReference>
<reference evidence="9 10" key="1">
    <citation type="submission" date="2023-12" db="EMBL/GenBank/DDBJ databases">
        <title>Amycolatopsis sp. V23-08.</title>
        <authorList>
            <person name="Somphong A."/>
        </authorList>
    </citation>
    <scope>NUCLEOTIDE SEQUENCE [LARGE SCALE GENOMIC DNA]</scope>
    <source>
        <strain evidence="9 10">V23-08</strain>
    </source>
</reference>
<dbReference type="PANTHER" id="PTHR43133:SF58">
    <property type="entry name" value="ECF RNA POLYMERASE SIGMA FACTOR SIGD"/>
    <property type="match status" value="1"/>
</dbReference>
<dbReference type="InterPro" id="IPR014284">
    <property type="entry name" value="RNA_pol_sigma-70_dom"/>
</dbReference>
<dbReference type="InterPro" id="IPR013249">
    <property type="entry name" value="RNA_pol_sigma70_r4_t2"/>
</dbReference>
<proteinExistence type="inferred from homology"/>
<dbReference type="Gene3D" id="1.10.10.10">
    <property type="entry name" value="Winged helix-like DNA-binding domain superfamily/Winged helix DNA-binding domain"/>
    <property type="match status" value="1"/>
</dbReference>
<dbReference type="Gene3D" id="1.10.1740.10">
    <property type="match status" value="1"/>
</dbReference>
<evidence type="ECO:0000313" key="10">
    <source>
        <dbReference type="Proteomes" id="UP001304298"/>
    </source>
</evidence>
<keyword evidence="4" id="KW-0238">DNA-binding</keyword>